<keyword evidence="2" id="KW-0238">DNA-binding</keyword>
<dbReference type="PANTHER" id="PTHR43537:SF5">
    <property type="entry name" value="UXU OPERON TRANSCRIPTIONAL REGULATOR"/>
    <property type="match status" value="1"/>
</dbReference>
<dbReference type="CDD" id="cd07377">
    <property type="entry name" value="WHTH_GntR"/>
    <property type="match status" value="1"/>
</dbReference>
<evidence type="ECO:0000256" key="2">
    <source>
        <dbReference type="ARBA" id="ARBA00023125"/>
    </source>
</evidence>
<dbReference type="PROSITE" id="PS50949">
    <property type="entry name" value="HTH_GNTR"/>
    <property type="match status" value="1"/>
</dbReference>
<keyword evidence="7" id="KW-1185">Reference proteome</keyword>
<dbReference type="Pfam" id="PF00392">
    <property type="entry name" value="GntR"/>
    <property type="match status" value="1"/>
</dbReference>
<evidence type="ECO:0000256" key="1">
    <source>
        <dbReference type="ARBA" id="ARBA00023015"/>
    </source>
</evidence>
<evidence type="ECO:0000256" key="3">
    <source>
        <dbReference type="ARBA" id="ARBA00023163"/>
    </source>
</evidence>
<reference evidence="7" key="1">
    <citation type="journal article" date="2019" name="Int. J. Syst. Evol. Microbiol.">
        <title>The Global Catalogue of Microorganisms (GCM) 10K type strain sequencing project: providing services to taxonomists for standard genome sequencing and annotation.</title>
        <authorList>
            <consortium name="The Broad Institute Genomics Platform"/>
            <consortium name="The Broad Institute Genome Sequencing Center for Infectious Disease"/>
            <person name="Wu L."/>
            <person name="Ma J."/>
        </authorList>
    </citation>
    <scope>NUCLEOTIDE SEQUENCE [LARGE SCALE GENOMIC DNA]</scope>
    <source>
        <strain evidence="7">CGMCC 1.12477</strain>
    </source>
</reference>
<dbReference type="InterPro" id="IPR000524">
    <property type="entry name" value="Tscrpt_reg_HTH_GntR"/>
</dbReference>
<evidence type="ECO:0000256" key="4">
    <source>
        <dbReference type="SAM" id="MobiDB-lite"/>
    </source>
</evidence>
<feature type="domain" description="HTH gntR-type" evidence="5">
    <location>
        <begin position="7"/>
        <end position="74"/>
    </location>
</feature>
<dbReference type="Gene3D" id="1.10.10.10">
    <property type="entry name" value="Winged helix-like DNA-binding domain superfamily/Winged helix DNA-binding domain"/>
    <property type="match status" value="1"/>
</dbReference>
<dbReference type="InterPro" id="IPR036388">
    <property type="entry name" value="WH-like_DNA-bd_sf"/>
</dbReference>
<accession>A0ABW4EKF6</accession>
<dbReference type="InterPro" id="IPR036390">
    <property type="entry name" value="WH_DNA-bd_sf"/>
</dbReference>
<dbReference type="RefSeq" id="WP_379916767.1">
    <property type="nucleotide sequence ID" value="NZ_JBHUDD010000122.1"/>
</dbReference>
<dbReference type="Proteomes" id="UP001597186">
    <property type="component" value="Unassembled WGS sequence"/>
</dbReference>
<comment type="caution">
    <text evidence="6">The sequence shown here is derived from an EMBL/GenBank/DDBJ whole genome shotgun (WGS) entry which is preliminary data.</text>
</comment>
<gene>
    <name evidence="6" type="ORF">ACFTOW_14080</name>
</gene>
<feature type="region of interest" description="Disordered" evidence="4">
    <location>
        <begin position="208"/>
        <end position="229"/>
    </location>
</feature>
<dbReference type="SUPFAM" id="SSF46785">
    <property type="entry name" value="Winged helix' DNA-binding domain"/>
    <property type="match status" value="1"/>
</dbReference>
<name>A0ABW4EKF6_9RHOB</name>
<evidence type="ECO:0000313" key="6">
    <source>
        <dbReference type="EMBL" id="MFD1510518.1"/>
    </source>
</evidence>
<evidence type="ECO:0000259" key="5">
    <source>
        <dbReference type="PROSITE" id="PS50949"/>
    </source>
</evidence>
<evidence type="ECO:0000313" key="7">
    <source>
        <dbReference type="Proteomes" id="UP001597186"/>
    </source>
</evidence>
<organism evidence="6 7">
    <name type="scientific">Lacimonas salitolerans</name>
    <dbReference type="NCBI Taxonomy" id="1323750"/>
    <lineage>
        <taxon>Bacteria</taxon>
        <taxon>Pseudomonadati</taxon>
        <taxon>Pseudomonadota</taxon>
        <taxon>Alphaproteobacteria</taxon>
        <taxon>Rhodobacterales</taxon>
        <taxon>Paracoccaceae</taxon>
        <taxon>Lacimonas</taxon>
    </lineage>
</organism>
<protein>
    <submittedName>
        <fullName evidence="6">GntR family transcriptional regulator</fullName>
    </submittedName>
</protein>
<sequence length="229" mass="24756">MTFHATKPRADDIADAIRKRICLQPQDEQSLLLEGVLADEFGVSRTPVRQALQRLAYEGLIDVRTGVGSVVSPLDPAQRGMHFAVHGELLGLVARLPDARVPQDIARPLGLIGAQDPSGRPMDVEDVYAVLTDLNALLSRLIPDPVIADAHLVSGWRIVRWLLADLRNGNGTRVDAVLGLCRTLRRSAENGRVALFREASDIGLAAGTSSTRVSRVQAPDDPTVADKKP</sequence>
<keyword evidence="1" id="KW-0805">Transcription regulation</keyword>
<proteinExistence type="predicted"/>
<dbReference type="SMART" id="SM00345">
    <property type="entry name" value="HTH_GNTR"/>
    <property type="match status" value="1"/>
</dbReference>
<dbReference type="PANTHER" id="PTHR43537">
    <property type="entry name" value="TRANSCRIPTIONAL REGULATOR, GNTR FAMILY"/>
    <property type="match status" value="1"/>
</dbReference>
<dbReference type="PRINTS" id="PR00035">
    <property type="entry name" value="HTHGNTR"/>
</dbReference>
<keyword evidence="3" id="KW-0804">Transcription</keyword>
<dbReference type="EMBL" id="JBHUDD010000122">
    <property type="protein sequence ID" value="MFD1510518.1"/>
    <property type="molecule type" value="Genomic_DNA"/>
</dbReference>